<dbReference type="OrthoDB" id="72910at2"/>
<proteinExistence type="predicted"/>
<evidence type="ECO:0000313" key="3">
    <source>
        <dbReference type="EMBL" id="OLV15768.1"/>
    </source>
</evidence>
<evidence type="ECO:0000313" key="4">
    <source>
        <dbReference type="Proteomes" id="UP000186607"/>
    </source>
</evidence>
<evidence type="ECO:0008006" key="5">
    <source>
        <dbReference type="Google" id="ProtNLM"/>
    </source>
</evidence>
<feature type="compositionally biased region" description="Polar residues" evidence="1">
    <location>
        <begin position="41"/>
        <end position="52"/>
    </location>
</feature>
<name>A0A1U7NS71_9DEIO</name>
<dbReference type="AlphaFoldDB" id="A0A1U7NS71"/>
<keyword evidence="4" id="KW-1185">Reference proteome</keyword>
<evidence type="ECO:0000256" key="2">
    <source>
        <dbReference type="SAM" id="SignalP"/>
    </source>
</evidence>
<evidence type="ECO:0000256" key="1">
    <source>
        <dbReference type="SAM" id="MobiDB-lite"/>
    </source>
</evidence>
<dbReference type="EMBL" id="MSTI01000164">
    <property type="protein sequence ID" value="OLV15768.1"/>
    <property type="molecule type" value="Genomic_DNA"/>
</dbReference>
<dbReference type="Proteomes" id="UP000186607">
    <property type="component" value="Unassembled WGS sequence"/>
</dbReference>
<organism evidence="3 4">
    <name type="scientific">Deinococcus marmoris</name>
    <dbReference type="NCBI Taxonomy" id="249408"/>
    <lineage>
        <taxon>Bacteria</taxon>
        <taxon>Thermotogati</taxon>
        <taxon>Deinococcota</taxon>
        <taxon>Deinococci</taxon>
        <taxon>Deinococcales</taxon>
        <taxon>Deinococcaceae</taxon>
        <taxon>Deinococcus</taxon>
    </lineage>
</organism>
<accession>A0A1U7NS71</accession>
<feature type="region of interest" description="Disordered" evidence="1">
    <location>
        <begin position="41"/>
        <end position="62"/>
    </location>
</feature>
<reference evidence="3 4" key="1">
    <citation type="submission" date="2017-01" db="EMBL/GenBank/DDBJ databases">
        <title>Genome Analysis of Deinococcus marmoris KOPRI26562.</title>
        <authorList>
            <person name="Kim J.H."/>
            <person name="Oh H.-M."/>
        </authorList>
    </citation>
    <scope>NUCLEOTIDE SEQUENCE [LARGE SCALE GENOMIC DNA]</scope>
    <source>
        <strain evidence="3 4">KOPRI26562</strain>
    </source>
</reference>
<gene>
    <name evidence="3" type="ORF">BOO71_0013924</name>
</gene>
<dbReference type="STRING" id="249408.BOO71_0013924"/>
<keyword evidence="2" id="KW-0732">Signal</keyword>
<protein>
    <recommendedName>
        <fullName evidence="5">Lipoprotein</fullName>
    </recommendedName>
</protein>
<dbReference type="PROSITE" id="PS51257">
    <property type="entry name" value="PROKAR_LIPOPROTEIN"/>
    <property type="match status" value="1"/>
</dbReference>
<feature type="signal peptide" evidence="2">
    <location>
        <begin position="1"/>
        <end position="26"/>
    </location>
</feature>
<feature type="chain" id="PRO_5013160413" description="Lipoprotein" evidence="2">
    <location>
        <begin position="27"/>
        <end position="182"/>
    </location>
</feature>
<sequence length="182" mass="19548">MKSALLKSTLLSLAVLTTAVSLGSCAPATSDFGVKIPAPSTSVTGSLATGDSSAKKPESRSPRYPIKAESVWTISGLDQNNNALRSKITLTAAPPRYRSGGDWYYDGDNGYINLYEVQQGTRFQVWDISNPERLVVCFIRQSYNNAQTSYEGVGLSGSQEEIDGLFAKLSTVYGGSCRVTQS</sequence>
<dbReference type="RefSeq" id="WP_075836755.1">
    <property type="nucleotide sequence ID" value="NZ_MSTI01000164.1"/>
</dbReference>
<comment type="caution">
    <text evidence="3">The sequence shown here is derived from an EMBL/GenBank/DDBJ whole genome shotgun (WGS) entry which is preliminary data.</text>
</comment>